<dbReference type="CDD" id="cd01949">
    <property type="entry name" value="GGDEF"/>
    <property type="match status" value="1"/>
</dbReference>
<protein>
    <submittedName>
        <fullName evidence="3">Cyclic di-GMP phosphodiesterase Gmr</fullName>
        <ecNumber evidence="3">3.1.4.52</ecNumber>
    </submittedName>
</protein>
<dbReference type="PROSITE" id="PS50887">
    <property type="entry name" value="GGDEF"/>
    <property type="match status" value="1"/>
</dbReference>
<accession>A0A378ZT07</accession>
<dbReference type="InterPro" id="IPR029787">
    <property type="entry name" value="Nucleotide_cyclase"/>
</dbReference>
<dbReference type="AlphaFoldDB" id="A0A378ZT07"/>
<dbReference type="PANTHER" id="PTHR46663:SF2">
    <property type="entry name" value="GGDEF DOMAIN-CONTAINING PROTEIN"/>
    <property type="match status" value="1"/>
</dbReference>
<evidence type="ECO:0000313" key="3">
    <source>
        <dbReference type="EMBL" id="SUB00382.1"/>
    </source>
</evidence>
<dbReference type="InterPro" id="IPR000160">
    <property type="entry name" value="GGDEF_dom"/>
</dbReference>
<dbReference type="NCBIfam" id="TIGR00254">
    <property type="entry name" value="GGDEF"/>
    <property type="match status" value="1"/>
</dbReference>
<dbReference type="Pfam" id="PF05228">
    <property type="entry name" value="CHASE4"/>
    <property type="match status" value="1"/>
</dbReference>
<name>A0A378ZT07_9HYPH</name>
<organism evidence="3 4">
    <name type="scientific">Pannonibacter phragmitetus</name>
    <dbReference type="NCBI Taxonomy" id="121719"/>
    <lineage>
        <taxon>Bacteria</taxon>
        <taxon>Pseudomonadati</taxon>
        <taxon>Pseudomonadota</taxon>
        <taxon>Alphaproteobacteria</taxon>
        <taxon>Hyphomicrobiales</taxon>
        <taxon>Stappiaceae</taxon>
        <taxon>Pannonibacter</taxon>
    </lineage>
</organism>
<reference evidence="3 4" key="1">
    <citation type="submission" date="2018-06" db="EMBL/GenBank/DDBJ databases">
        <authorList>
            <consortium name="Pathogen Informatics"/>
            <person name="Doyle S."/>
        </authorList>
    </citation>
    <scope>NUCLEOTIDE SEQUENCE [LARGE SCALE GENOMIC DNA]</scope>
    <source>
        <strain evidence="3 4">NCTC13350</strain>
    </source>
</reference>
<dbReference type="GO" id="GO:0071111">
    <property type="term" value="F:cyclic-guanylate-specific phosphodiesterase activity"/>
    <property type="evidence" value="ECO:0007669"/>
    <property type="project" value="UniProtKB-EC"/>
</dbReference>
<feature type="domain" description="GGDEF" evidence="2">
    <location>
        <begin position="348"/>
        <end position="481"/>
    </location>
</feature>
<dbReference type="Gene3D" id="3.30.70.270">
    <property type="match status" value="1"/>
</dbReference>
<dbReference type="SUPFAM" id="SSF55073">
    <property type="entry name" value="Nucleotide cyclase"/>
    <property type="match status" value="1"/>
</dbReference>
<dbReference type="PANTHER" id="PTHR46663">
    <property type="entry name" value="DIGUANYLATE CYCLASE DGCT-RELATED"/>
    <property type="match status" value="1"/>
</dbReference>
<keyword evidence="1" id="KW-0472">Membrane</keyword>
<dbReference type="SMART" id="SM00267">
    <property type="entry name" value="GGDEF"/>
    <property type="match status" value="1"/>
</dbReference>
<gene>
    <name evidence="3" type="primary">gmr_4</name>
    <name evidence="3" type="ORF">NCTC13350_01295</name>
</gene>
<proteinExistence type="predicted"/>
<dbReference type="InterPro" id="IPR007892">
    <property type="entry name" value="CHASE4"/>
</dbReference>
<sequence length="528" mass="56558">MSSVAGIGKNPAGRWSLTYQVYFLASLLMVLATASLLYVGYIASRAADEQAVRNEMRLIESALHDRQRLMARDQMTLARWDRAVANISVKFNPAFVRYELLDSLWYDFGHERAFLVDPQGALLAESRREVSRIGRKSLPPSSVLLTVSQAAVRKYEGLRSLSGAGLGRSGPPAIDDMATFTYVLLDQTPTFISAMPIVPDDGAVTQPPGPPVILMSARLIDEGFTADINSQLAFRDMKFVPGEVPPAGSTNWPIKSPDGTVIGHFQWTSETPGEHVWRMILPSILLLWVMLAGSAFAVSRKVGTLTRSLEQREQEFAYLADHDQLTGLANRRQISGILANAISGLPDKPFALIGCDLDRFKQINDTYGHAAGDEVLATVARRIEAAVGDAGVAGRMGGDEFVIVVIEFADIDQLAALGRRIMAALDEKIPMPNGIHAELGVSLGIAIAPIDGSTDEALLAAADAALYAAKSARDGTLVFAASLPRAEDIVPGTDAGTSTIPAAVPVRSPLAIGDGVTVVKRPPKGRGH</sequence>
<evidence type="ECO:0000256" key="1">
    <source>
        <dbReference type="SAM" id="Phobius"/>
    </source>
</evidence>
<evidence type="ECO:0000313" key="4">
    <source>
        <dbReference type="Proteomes" id="UP000255000"/>
    </source>
</evidence>
<dbReference type="EMBL" id="UGSK01000001">
    <property type="protein sequence ID" value="SUB00382.1"/>
    <property type="molecule type" value="Genomic_DNA"/>
</dbReference>
<keyword evidence="1" id="KW-1133">Transmembrane helix</keyword>
<feature type="transmembrane region" description="Helical" evidence="1">
    <location>
        <begin position="21"/>
        <end position="43"/>
    </location>
</feature>
<dbReference type="EC" id="3.1.4.52" evidence="3"/>
<keyword evidence="1" id="KW-0812">Transmembrane</keyword>
<keyword evidence="3" id="KW-0378">Hydrolase</keyword>
<dbReference type="Pfam" id="PF00990">
    <property type="entry name" value="GGDEF"/>
    <property type="match status" value="1"/>
</dbReference>
<dbReference type="InterPro" id="IPR043128">
    <property type="entry name" value="Rev_trsase/Diguanyl_cyclase"/>
</dbReference>
<evidence type="ECO:0000259" key="2">
    <source>
        <dbReference type="PROSITE" id="PS50887"/>
    </source>
</evidence>
<dbReference type="Proteomes" id="UP000255000">
    <property type="component" value="Unassembled WGS sequence"/>
</dbReference>
<dbReference type="InterPro" id="IPR052163">
    <property type="entry name" value="DGC-Regulatory_Protein"/>
</dbReference>